<dbReference type="InterPro" id="IPR054347">
    <property type="entry name" value="TOTE_primase"/>
</dbReference>
<dbReference type="CDD" id="cd18785">
    <property type="entry name" value="SF2_C"/>
    <property type="match status" value="1"/>
</dbReference>
<dbReference type="InterPro" id="IPR006935">
    <property type="entry name" value="Helicase/UvrB_N"/>
</dbReference>
<evidence type="ECO:0000313" key="2">
    <source>
        <dbReference type="EMBL" id="RGR70996.1"/>
    </source>
</evidence>
<feature type="domain" description="Helicase ATP-binding" evidence="1">
    <location>
        <begin position="458"/>
        <end position="624"/>
    </location>
</feature>
<name>A0A412FSA6_9FIRM</name>
<dbReference type="EMBL" id="QRUP01000019">
    <property type="protein sequence ID" value="RGR70996.1"/>
    <property type="molecule type" value="Genomic_DNA"/>
</dbReference>
<dbReference type="Proteomes" id="UP000284178">
    <property type="component" value="Unassembled WGS sequence"/>
</dbReference>
<keyword evidence="2" id="KW-0378">Hydrolase</keyword>
<reference evidence="2 3" key="1">
    <citation type="submission" date="2018-08" db="EMBL/GenBank/DDBJ databases">
        <title>A genome reference for cultivated species of the human gut microbiota.</title>
        <authorList>
            <person name="Zou Y."/>
            <person name="Xue W."/>
            <person name="Luo G."/>
        </authorList>
    </citation>
    <scope>NUCLEOTIDE SEQUENCE [LARGE SCALE GENOMIC DNA]</scope>
    <source>
        <strain evidence="2 3">AF24-29</strain>
    </source>
</reference>
<comment type="caution">
    <text evidence="2">The sequence shown here is derived from an EMBL/GenBank/DDBJ whole genome shotgun (WGS) entry which is preliminary data.</text>
</comment>
<keyword evidence="3" id="KW-1185">Reference proteome</keyword>
<keyword evidence="2" id="KW-0255">Endonuclease</keyword>
<dbReference type="SMART" id="SM00487">
    <property type="entry name" value="DEXDc"/>
    <property type="match status" value="1"/>
</dbReference>
<dbReference type="InterPro" id="IPR027417">
    <property type="entry name" value="P-loop_NTPase"/>
</dbReference>
<evidence type="ECO:0000313" key="3">
    <source>
        <dbReference type="Proteomes" id="UP000284178"/>
    </source>
</evidence>
<keyword evidence="2" id="KW-0540">Nuclease</keyword>
<dbReference type="GO" id="GO:0004519">
    <property type="term" value="F:endonuclease activity"/>
    <property type="evidence" value="ECO:0007669"/>
    <property type="project" value="UniProtKB-KW"/>
</dbReference>
<evidence type="ECO:0000259" key="1">
    <source>
        <dbReference type="PROSITE" id="PS51192"/>
    </source>
</evidence>
<sequence>MDNYDRTAMEVKIKQLEKENKYLKSLLDKAGISYFQLSESTLKTDEGISSEIVLNQHFKITDDLANRFFAMFWGRTDVYSKKVINKKTGRAGFYPQCENFWKDFCPKKSEKKIPCQECSYRKWKKLDKKQVIQHLQGGEGNNSEGIGIYPLLENDTCRFIVFDFDNHTETDGKTNKVDVLWQEEVNVLLDICKQNDIDALIERSSSGNGAHVWIFFQKAIPAFLARKFGYLLLQKGSESVNLKSFRYYDRLLPMQDHLPNGGLGNLIALPLQWKALKEGNSAFVDENWNVYPDQWKILFSKRKISEEQIEKYIKDWQSSMYLYSDHQTDEKPWERSSQFHNEDIDGKLNITLADAIYIKTDNLKPRIQNQIRRLAAFGNPEFYKNQAIGLSNYANSRVIYLGSDENGYIRIPRGLLDEIKKKCTEKGIAYEISDERCQGHSIKVEFCGKLRKQQIPAVEKMMQEDCGILSAATAFGKTVVCSKFIAEKKVNTLILLQSSALIEQWNKALSHFLTIDEALPEYETPTGRKKKRSNLIGKIQGNYDTSTGIIDIAMVGSLFRKGEFHPRLKEYGMIILDECHHAASDTIVNILNYIRARFIYGVTATPMRGDGLEKINYMMIGPIRYQYTSKERAKDQGIAHLVYPRFTKVVTSKIDNGKMHPNEAYEIIRNNEVREELILNDIKKCIENKRTPVILSKYKDQSQRLYNKVREFADNVFLLTGVNSKKEHRLILAKMNSVPPNETMILVATGKLIGEGFDFPRLDTLFMATPVAGSGVVEQYAGRLNRDYEGKDSVIIYDYIDFHIPMFDRMYSKRLKAYKQIGYEICLGITQSKQTAQAIYDVDNYAAIYKRDLLEVNKEIIISSPVLSASKVNEMISFLKEKQEMGIRVIVVTYAPDFYNYGDSGRWMELQEKMRRSGFEMKLVEEYCERYTILDQEIVWYGSMNFLAKEDLDDNLMRVQSKEIAAELMEITFGIDKTSSNKKLKEA</sequence>
<protein>
    <submittedName>
        <fullName evidence="2">Restriction endonuclease subunit R</fullName>
    </submittedName>
</protein>
<dbReference type="GO" id="GO:0005524">
    <property type="term" value="F:ATP binding"/>
    <property type="evidence" value="ECO:0007669"/>
    <property type="project" value="InterPro"/>
</dbReference>
<dbReference type="AlphaFoldDB" id="A0A412FSA6"/>
<dbReference type="GeneID" id="83016455"/>
<dbReference type="Pfam" id="PF22548">
    <property type="entry name" value="AEP-TOTE"/>
    <property type="match status" value="1"/>
</dbReference>
<dbReference type="SUPFAM" id="SSF52540">
    <property type="entry name" value="P-loop containing nucleoside triphosphate hydrolases"/>
    <property type="match status" value="2"/>
</dbReference>
<accession>A0A412FSA6</accession>
<dbReference type="PROSITE" id="PS51192">
    <property type="entry name" value="HELICASE_ATP_BIND_1"/>
    <property type="match status" value="1"/>
</dbReference>
<dbReference type="PANTHER" id="PTHR47396:SF1">
    <property type="entry name" value="ATP-DEPENDENT HELICASE IRC3-RELATED"/>
    <property type="match status" value="1"/>
</dbReference>
<organism evidence="2 3">
    <name type="scientific">Holdemania filiformis</name>
    <dbReference type="NCBI Taxonomy" id="61171"/>
    <lineage>
        <taxon>Bacteria</taxon>
        <taxon>Bacillati</taxon>
        <taxon>Bacillota</taxon>
        <taxon>Erysipelotrichia</taxon>
        <taxon>Erysipelotrichales</taxon>
        <taxon>Erysipelotrichaceae</taxon>
        <taxon>Holdemania</taxon>
    </lineage>
</organism>
<dbReference type="GO" id="GO:0005829">
    <property type="term" value="C:cytosol"/>
    <property type="evidence" value="ECO:0007669"/>
    <property type="project" value="TreeGrafter"/>
</dbReference>
<dbReference type="PANTHER" id="PTHR47396">
    <property type="entry name" value="TYPE I RESTRICTION ENZYME ECOKI R PROTEIN"/>
    <property type="match status" value="1"/>
</dbReference>
<dbReference type="SUPFAM" id="SSF56024">
    <property type="entry name" value="Phospholipase D/nuclease"/>
    <property type="match status" value="1"/>
</dbReference>
<dbReference type="Pfam" id="PF04851">
    <property type="entry name" value="ResIII"/>
    <property type="match status" value="1"/>
</dbReference>
<dbReference type="InterPro" id="IPR014001">
    <property type="entry name" value="Helicase_ATP-bd"/>
</dbReference>
<dbReference type="RefSeq" id="WP_117895711.1">
    <property type="nucleotide sequence ID" value="NZ_CABJCV010000019.1"/>
</dbReference>
<proteinExistence type="predicted"/>
<dbReference type="InterPro" id="IPR050742">
    <property type="entry name" value="Helicase_Restrict-Modif_Enz"/>
</dbReference>
<dbReference type="CDD" id="cd09126">
    <property type="entry name" value="PLDc_C_DEXD_like"/>
    <property type="match status" value="1"/>
</dbReference>
<dbReference type="GO" id="GO:0003677">
    <property type="term" value="F:DNA binding"/>
    <property type="evidence" value="ECO:0007669"/>
    <property type="project" value="InterPro"/>
</dbReference>
<gene>
    <name evidence="2" type="ORF">DWY25_13720</name>
</gene>
<dbReference type="Gene3D" id="3.40.50.300">
    <property type="entry name" value="P-loop containing nucleotide triphosphate hydrolases"/>
    <property type="match status" value="2"/>
</dbReference>
<dbReference type="GO" id="GO:0016787">
    <property type="term" value="F:hydrolase activity"/>
    <property type="evidence" value="ECO:0007669"/>
    <property type="project" value="InterPro"/>
</dbReference>